<proteinExistence type="predicted"/>
<dbReference type="InterPro" id="IPR011008">
    <property type="entry name" value="Dimeric_a/b-barrel"/>
</dbReference>
<dbReference type="Proteomes" id="UP000297982">
    <property type="component" value="Unassembled WGS sequence"/>
</dbReference>
<keyword evidence="3" id="KW-1185">Reference proteome</keyword>
<evidence type="ECO:0000313" key="3">
    <source>
        <dbReference type="Proteomes" id="UP000297982"/>
    </source>
</evidence>
<sequence>MIFRRKMYKVAPSILEDFNKHFNETLLPTQLKYGARLVGRWMTEEKDGVIEILAIWQYESQEDYQVIEGKVRGDDAHIERVEKWFQKLGGRDKLKEVFLHIDQDFMKTTVPLDKTIIN</sequence>
<organism evidence="2 3">
    <name type="scientific">Halobacillus salinus</name>
    <dbReference type="NCBI Taxonomy" id="192814"/>
    <lineage>
        <taxon>Bacteria</taxon>
        <taxon>Bacillati</taxon>
        <taxon>Bacillota</taxon>
        <taxon>Bacilli</taxon>
        <taxon>Bacillales</taxon>
        <taxon>Bacillaceae</taxon>
        <taxon>Halobacillus</taxon>
    </lineage>
</organism>
<accession>A0A4Z0H105</accession>
<dbReference type="InterPro" id="IPR012577">
    <property type="entry name" value="NIPSNAP"/>
</dbReference>
<dbReference type="Gene3D" id="3.30.70.100">
    <property type="match status" value="1"/>
</dbReference>
<dbReference type="RefSeq" id="WP_135326258.1">
    <property type="nucleotide sequence ID" value="NZ_SRJC01000001.1"/>
</dbReference>
<dbReference type="EMBL" id="SRJC01000001">
    <property type="protein sequence ID" value="TGB03527.1"/>
    <property type="molecule type" value="Genomic_DNA"/>
</dbReference>
<feature type="domain" description="NIPSNAP" evidence="1">
    <location>
        <begin position="7"/>
        <end position="72"/>
    </location>
</feature>
<dbReference type="AlphaFoldDB" id="A0A4Z0H105"/>
<evidence type="ECO:0000259" key="1">
    <source>
        <dbReference type="Pfam" id="PF07978"/>
    </source>
</evidence>
<dbReference type="Pfam" id="PF07978">
    <property type="entry name" value="NIPSNAP"/>
    <property type="match status" value="1"/>
</dbReference>
<protein>
    <recommendedName>
        <fullName evidence="1">NIPSNAP domain-containing protein</fullName>
    </recommendedName>
</protein>
<name>A0A4Z0H105_9BACI</name>
<comment type="caution">
    <text evidence="2">The sequence shown here is derived from an EMBL/GenBank/DDBJ whole genome shotgun (WGS) entry which is preliminary data.</text>
</comment>
<reference evidence="2 3" key="1">
    <citation type="journal article" date="2003" name="Int. J. Syst. Evol. Microbiol.">
        <title>Halobacillus salinus sp. nov., isolated from a salt lake on the coast of the East Sea in Korea.</title>
        <authorList>
            <person name="Yoon J.H."/>
            <person name="Kang K.H."/>
            <person name="Park Y.H."/>
        </authorList>
    </citation>
    <scope>NUCLEOTIDE SEQUENCE [LARGE SCALE GENOMIC DNA]</scope>
    <source>
        <strain evidence="2 3">HSL-3</strain>
    </source>
</reference>
<dbReference type="SUPFAM" id="SSF54909">
    <property type="entry name" value="Dimeric alpha+beta barrel"/>
    <property type="match status" value="1"/>
</dbReference>
<evidence type="ECO:0000313" key="2">
    <source>
        <dbReference type="EMBL" id="TGB03527.1"/>
    </source>
</evidence>
<gene>
    <name evidence="2" type="ORF">E4663_00545</name>
</gene>